<name>A0A0K2ZSQ5_9XANT</name>
<dbReference type="GO" id="GO:0004029">
    <property type="term" value="F:aldehyde dehydrogenase (NAD+) activity"/>
    <property type="evidence" value="ECO:0007669"/>
    <property type="project" value="TreeGrafter"/>
</dbReference>
<evidence type="ECO:0000256" key="1">
    <source>
        <dbReference type="ARBA" id="ARBA00006484"/>
    </source>
</evidence>
<dbReference type="Pfam" id="PF01370">
    <property type="entry name" value="Epimerase"/>
    <property type="match status" value="1"/>
</dbReference>
<dbReference type="PANTHER" id="PTHR48079">
    <property type="entry name" value="PROTEIN YEEZ"/>
    <property type="match status" value="1"/>
</dbReference>
<dbReference type="EMBL" id="CXOK01000055">
    <property type="protein sequence ID" value="CTP88826.1"/>
    <property type="molecule type" value="Genomic_DNA"/>
</dbReference>
<dbReference type="Gene3D" id="3.40.50.720">
    <property type="entry name" value="NAD(P)-binding Rossmann-like Domain"/>
    <property type="match status" value="1"/>
</dbReference>
<dbReference type="InterPro" id="IPR036291">
    <property type="entry name" value="NAD(P)-bd_dom_sf"/>
</dbReference>
<dbReference type="PANTHER" id="PTHR48079:SF6">
    <property type="entry name" value="NAD(P)-BINDING DOMAIN-CONTAINING PROTEIN-RELATED"/>
    <property type="match status" value="1"/>
</dbReference>
<evidence type="ECO:0000313" key="4">
    <source>
        <dbReference type="Proteomes" id="UP000041247"/>
    </source>
</evidence>
<dbReference type="SUPFAM" id="SSF51735">
    <property type="entry name" value="NAD(P)-binding Rossmann-fold domains"/>
    <property type="match status" value="1"/>
</dbReference>
<dbReference type="InterPro" id="IPR001509">
    <property type="entry name" value="Epimerase_deHydtase"/>
</dbReference>
<dbReference type="InterPro" id="IPR051783">
    <property type="entry name" value="NAD(P)-dependent_oxidoreduct"/>
</dbReference>
<dbReference type="InterPro" id="IPR057326">
    <property type="entry name" value="KR_dom"/>
</dbReference>
<sequence>MARILVTGASGFIGAHIVRALAADGAQVRASGRNAAALAAFAGDPRIDVVRAELCRDDLAPLLHGCTAVIHCAALSAPWASAELFRQANVVATERLLAAAQRARVRRLVHFSSPSIYFRFADQYQVREEFTPPARWIGGYPQTKWEAEEKVRAAAAAGLPALVLRPRAVFGHGDNAIVPRLLAVAHRGWFPLVHGGRAMIDVCCVENAVAAALAALRAEHLGDGRAYNISNGTPIAVRDLLTQLFAALQLRVRLLPVPRWVALALATVGEQIALRRRGQPEPRLSRYGIGVLGYSQTLDIGRARRELGYAPVLSTEAGIAALART</sequence>
<dbReference type="Proteomes" id="UP000041247">
    <property type="component" value="Unassembled WGS sequence"/>
</dbReference>
<evidence type="ECO:0000313" key="3">
    <source>
        <dbReference type="EMBL" id="CTP88826.1"/>
    </source>
</evidence>
<protein>
    <recommendedName>
        <fullName evidence="2">Ketoreductase domain-containing protein</fullName>
    </recommendedName>
</protein>
<reference evidence="3 4" key="1">
    <citation type="submission" date="2015-07" db="EMBL/GenBank/DDBJ databases">
        <authorList>
            <person name="Noorani M."/>
        </authorList>
    </citation>
    <scope>NUCLEOTIDE SEQUENCE [LARGE SCALE GENOMIC DNA]</scope>
    <source>
        <strain evidence="3">LMG728</strain>
    </source>
</reference>
<gene>
    <name evidence="3" type="ORF">XTPLMG728_2031</name>
</gene>
<organism evidence="3 4">
    <name type="scientific">Xanthomonas graminis pv. poae</name>
    <dbReference type="NCBI Taxonomy" id="227946"/>
    <lineage>
        <taxon>Bacteria</taxon>
        <taxon>Pseudomonadati</taxon>
        <taxon>Pseudomonadota</taxon>
        <taxon>Gammaproteobacteria</taxon>
        <taxon>Lysobacterales</taxon>
        <taxon>Lysobacteraceae</taxon>
        <taxon>Xanthomonas</taxon>
        <taxon>Xanthomonas translucens group</taxon>
        <taxon>Xanthomonas graminis</taxon>
    </lineage>
</organism>
<evidence type="ECO:0000259" key="2">
    <source>
        <dbReference type="SMART" id="SM00822"/>
    </source>
</evidence>
<comment type="similarity">
    <text evidence="1">Belongs to the short-chain dehydrogenases/reductases (SDR) family.</text>
</comment>
<dbReference type="GO" id="GO:0005737">
    <property type="term" value="C:cytoplasm"/>
    <property type="evidence" value="ECO:0007669"/>
    <property type="project" value="TreeGrafter"/>
</dbReference>
<dbReference type="SMART" id="SM00822">
    <property type="entry name" value="PKS_KR"/>
    <property type="match status" value="1"/>
</dbReference>
<dbReference type="AlphaFoldDB" id="A0A0K2ZSQ5"/>
<feature type="domain" description="Ketoreductase" evidence="2">
    <location>
        <begin position="2"/>
        <end position="238"/>
    </location>
</feature>
<proteinExistence type="inferred from homology"/>
<accession>A0A0K2ZSQ5</accession>
<dbReference type="RefSeq" id="WP_053841015.1">
    <property type="nucleotide sequence ID" value="NZ_CP076250.1"/>
</dbReference>